<protein>
    <submittedName>
        <fullName evidence="1">Uncharacterized protein</fullName>
    </submittedName>
</protein>
<name>A0A1X6X604_9MICO</name>
<keyword evidence="2" id="KW-1185">Reference proteome</keyword>
<reference evidence="2" key="1">
    <citation type="submission" date="2017-02" db="EMBL/GenBank/DDBJ databases">
        <authorList>
            <person name="Dridi B."/>
        </authorList>
    </citation>
    <scope>NUCLEOTIDE SEQUENCE [LARGE SCALE GENOMIC DNA]</scope>
    <source>
        <strain evidence="2">B Co 03.10</strain>
    </source>
</reference>
<evidence type="ECO:0000313" key="2">
    <source>
        <dbReference type="Proteomes" id="UP000196581"/>
    </source>
</evidence>
<accession>A0A1X6X604</accession>
<dbReference type="EMBL" id="FWFF01000004">
    <property type="protein sequence ID" value="SLM93649.1"/>
    <property type="molecule type" value="Genomic_DNA"/>
</dbReference>
<organism evidence="1 2">
    <name type="scientific">Brevibacterium yomogidense</name>
    <dbReference type="NCBI Taxonomy" id="946573"/>
    <lineage>
        <taxon>Bacteria</taxon>
        <taxon>Bacillati</taxon>
        <taxon>Actinomycetota</taxon>
        <taxon>Actinomycetes</taxon>
        <taxon>Micrococcales</taxon>
        <taxon>Brevibacteriaceae</taxon>
        <taxon>Brevibacterium</taxon>
    </lineage>
</organism>
<sequence>MQTALDTCGIATDNWSVDYPESGDSVTFDGVGLTSSDVYFDEVECFGTELGMPGHVTSEMEQTRALDGRRDASWSGFTVSWSYHPDDGMNAIFALSDER</sequence>
<gene>
    <name evidence="1" type="ORF">FM105_03755</name>
</gene>
<dbReference type="AlphaFoldDB" id="A0A1X6X604"/>
<dbReference type="Proteomes" id="UP000196581">
    <property type="component" value="Unassembled WGS sequence"/>
</dbReference>
<evidence type="ECO:0000313" key="1">
    <source>
        <dbReference type="EMBL" id="SLM93649.1"/>
    </source>
</evidence>
<dbReference type="RefSeq" id="WP_087004988.1">
    <property type="nucleotide sequence ID" value="NZ_FWFF01000004.1"/>
</dbReference>
<proteinExistence type="predicted"/>